<evidence type="ECO:0000256" key="5">
    <source>
        <dbReference type="ARBA" id="ARBA00022692"/>
    </source>
</evidence>
<dbReference type="PANTHER" id="PTHR22911">
    <property type="entry name" value="ACYL-MALONYL CONDENSING ENZYME-RELATED"/>
    <property type="match status" value="1"/>
</dbReference>
<sequence>MTETHKGILAMIGAAVIWGLSPIYYKFLSHVPPVEVLAHRTFWSLVFFAGLLALQGRLHALRSAMTGTRRIGLIALAALMVSVNWFLFIYATQIDRNTETSLGYYIYPLVAVLLGRVLFAERLGRAQWVAVALAALAVTILTLGLGVVPWISLTLAITFGFYGVLKKMLPIGPMVSVTAEVLLIAPLSLGVLVWFALQGQSAFGQSTRDTALLLASGPITALPLILFSAAARRVTMSTVGLLQYINPTLQFLCAVVLFGEIFTPWHQIAFPLIWVALAIYSIASLRQDRASRRAAMAVVGSSAQVRNPASD</sequence>
<feature type="domain" description="EamA" evidence="9">
    <location>
        <begin position="6"/>
        <end position="142"/>
    </location>
</feature>
<keyword evidence="11" id="KW-1185">Reference proteome</keyword>
<name>A0A8J7IMU0_9RHOB</name>
<feature type="transmembrane region" description="Helical" evidence="8">
    <location>
        <begin position="7"/>
        <end position="25"/>
    </location>
</feature>
<keyword evidence="3" id="KW-0813">Transport</keyword>
<comment type="caution">
    <text evidence="10">The sequence shown here is derived from an EMBL/GenBank/DDBJ whole genome shotgun (WGS) entry which is preliminary data.</text>
</comment>
<feature type="transmembrane region" description="Helical" evidence="8">
    <location>
        <begin position="210"/>
        <end position="229"/>
    </location>
</feature>
<feature type="transmembrane region" description="Helical" evidence="8">
    <location>
        <begin position="177"/>
        <end position="198"/>
    </location>
</feature>
<evidence type="ECO:0000256" key="7">
    <source>
        <dbReference type="ARBA" id="ARBA00023136"/>
    </source>
</evidence>
<dbReference type="AlphaFoldDB" id="A0A8J7IMU0"/>
<reference evidence="10" key="1">
    <citation type="submission" date="2020-12" db="EMBL/GenBank/DDBJ databases">
        <title>Sedimentitalea sp. nov., isolated from sand in Incheon.</title>
        <authorList>
            <person name="Kim W."/>
        </authorList>
    </citation>
    <scope>NUCLEOTIDE SEQUENCE</scope>
    <source>
        <strain evidence="10">CAU 1593</strain>
    </source>
</reference>
<evidence type="ECO:0000256" key="3">
    <source>
        <dbReference type="ARBA" id="ARBA00022448"/>
    </source>
</evidence>
<dbReference type="PANTHER" id="PTHR22911:SF137">
    <property type="entry name" value="SOLUTE CARRIER FAMILY 35 MEMBER G2-RELATED"/>
    <property type="match status" value="1"/>
</dbReference>
<evidence type="ECO:0000313" key="11">
    <source>
        <dbReference type="Proteomes" id="UP000619079"/>
    </source>
</evidence>
<feature type="transmembrane region" description="Helical" evidence="8">
    <location>
        <begin position="102"/>
        <end position="119"/>
    </location>
</feature>
<keyword evidence="5 8" id="KW-0812">Transmembrane</keyword>
<dbReference type="InterPro" id="IPR000620">
    <property type="entry name" value="EamA_dom"/>
</dbReference>
<gene>
    <name evidence="10" type="primary">rarD</name>
    <name evidence="10" type="ORF">JF290_03930</name>
</gene>
<evidence type="ECO:0000256" key="8">
    <source>
        <dbReference type="SAM" id="Phobius"/>
    </source>
</evidence>
<keyword evidence="6 8" id="KW-1133">Transmembrane helix</keyword>
<dbReference type="EMBL" id="JAELVR010000002">
    <property type="protein sequence ID" value="MBJ6370666.1"/>
    <property type="molecule type" value="Genomic_DNA"/>
</dbReference>
<evidence type="ECO:0000313" key="10">
    <source>
        <dbReference type="EMBL" id="MBJ6370666.1"/>
    </source>
</evidence>
<dbReference type="SUPFAM" id="SSF103481">
    <property type="entry name" value="Multidrug resistance efflux transporter EmrE"/>
    <property type="match status" value="2"/>
</dbReference>
<dbReference type="RefSeq" id="WP_199023441.1">
    <property type="nucleotide sequence ID" value="NZ_JAELVR010000002.1"/>
</dbReference>
<evidence type="ECO:0000256" key="4">
    <source>
        <dbReference type="ARBA" id="ARBA00022475"/>
    </source>
</evidence>
<proteinExistence type="inferred from homology"/>
<organism evidence="10 11">
    <name type="scientific">Sedimentitalea arenosa</name>
    <dbReference type="NCBI Taxonomy" id="2798803"/>
    <lineage>
        <taxon>Bacteria</taxon>
        <taxon>Pseudomonadati</taxon>
        <taxon>Pseudomonadota</taxon>
        <taxon>Alphaproteobacteria</taxon>
        <taxon>Rhodobacterales</taxon>
        <taxon>Paracoccaceae</taxon>
        <taxon>Sedimentitalea</taxon>
    </lineage>
</organism>
<evidence type="ECO:0000256" key="1">
    <source>
        <dbReference type="ARBA" id="ARBA00004651"/>
    </source>
</evidence>
<feature type="transmembrane region" description="Helical" evidence="8">
    <location>
        <begin position="265"/>
        <end position="283"/>
    </location>
</feature>
<keyword evidence="7 8" id="KW-0472">Membrane</keyword>
<dbReference type="InterPro" id="IPR004626">
    <property type="entry name" value="RarD"/>
</dbReference>
<dbReference type="Pfam" id="PF00892">
    <property type="entry name" value="EamA"/>
    <property type="match status" value="1"/>
</dbReference>
<dbReference type="GO" id="GO:0005886">
    <property type="term" value="C:plasma membrane"/>
    <property type="evidence" value="ECO:0007669"/>
    <property type="project" value="UniProtKB-SubCell"/>
</dbReference>
<evidence type="ECO:0000256" key="2">
    <source>
        <dbReference type="ARBA" id="ARBA00007362"/>
    </source>
</evidence>
<accession>A0A8J7IMU0</accession>
<comment type="subcellular location">
    <subcellularLocation>
        <location evidence="1">Cell membrane</location>
        <topology evidence="1">Multi-pass membrane protein</topology>
    </subcellularLocation>
</comment>
<dbReference type="Proteomes" id="UP000619079">
    <property type="component" value="Unassembled WGS sequence"/>
</dbReference>
<keyword evidence="4" id="KW-1003">Cell membrane</keyword>
<dbReference type="NCBIfam" id="TIGR00688">
    <property type="entry name" value="rarD"/>
    <property type="match status" value="1"/>
</dbReference>
<comment type="similarity">
    <text evidence="2">Belongs to the EamA transporter family.</text>
</comment>
<protein>
    <submittedName>
        <fullName evidence="10">EamA family transporter RarD</fullName>
    </submittedName>
</protein>
<evidence type="ECO:0000256" key="6">
    <source>
        <dbReference type="ARBA" id="ARBA00022989"/>
    </source>
</evidence>
<feature type="transmembrane region" description="Helical" evidence="8">
    <location>
        <begin position="37"/>
        <end position="58"/>
    </location>
</feature>
<evidence type="ECO:0000259" key="9">
    <source>
        <dbReference type="Pfam" id="PF00892"/>
    </source>
</evidence>
<dbReference type="InterPro" id="IPR037185">
    <property type="entry name" value="EmrE-like"/>
</dbReference>
<feature type="transmembrane region" description="Helical" evidence="8">
    <location>
        <begin position="70"/>
        <end position="90"/>
    </location>
</feature>